<dbReference type="GeneID" id="114470065"/>
<reference evidence="2" key="3">
    <citation type="submission" date="2025-09" db="UniProtKB">
        <authorList>
            <consortium name="Ensembl"/>
        </authorList>
    </citation>
    <scope>IDENTIFICATION</scope>
</reference>
<protein>
    <recommendedName>
        <fullName evidence="4">Cilia- and flagella-associated protein 77</fullName>
    </recommendedName>
</protein>
<reference evidence="2" key="2">
    <citation type="submission" date="2025-08" db="UniProtKB">
        <authorList>
            <consortium name="Ensembl"/>
        </authorList>
    </citation>
    <scope>IDENTIFICATION</scope>
</reference>
<feature type="region of interest" description="Disordered" evidence="1">
    <location>
        <begin position="90"/>
        <end position="135"/>
    </location>
</feature>
<dbReference type="Proteomes" id="UP000694680">
    <property type="component" value="Chromosome 9"/>
</dbReference>
<dbReference type="PANTHER" id="PTHR28617">
    <property type="entry name" value="CILIA- AND FLAGELLA-ASSOCIATED PROTEIN 77"/>
    <property type="match status" value="1"/>
</dbReference>
<evidence type="ECO:0008006" key="4">
    <source>
        <dbReference type="Google" id="ProtNLM"/>
    </source>
</evidence>
<evidence type="ECO:0000313" key="2">
    <source>
        <dbReference type="Ensembl" id="ENSGWIP00000022158.1"/>
    </source>
</evidence>
<organism evidence="2 3">
    <name type="scientific">Gouania willdenowi</name>
    <name type="common">Blunt-snouted clingfish</name>
    <name type="synonym">Lepadogaster willdenowi</name>
    <dbReference type="NCBI Taxonomy" id="441366"/>
    <lineage>
        <taxon>Eukaryota</taxon>
        <taxon>Metazoa</taxon>
        <taxon>Chordata</taxon>
        <taxon>Craniata</taxon>
        <taxon>Vertebrata</taxon>
        <taxon>Euteleostomi</taxon>
        <taxon>Actinopterygii</taxon>
        <taxon>Neopterygii</taxon>
        <taxon>Teleostei</taxon>
        <taxon>Neoteleostei</taxon>
        <taxon>Acanthomorphata</taxon>
        <taxon>Ovalentaria</taxon>
        <taxon>Blenniimorphae</taxon>
        <taxon>Blenniiformes</taxon>
        <taxon>Gobiesocoidei</taxon>
        <taxon>Gobiesocidae</taxon>
        <taxon>Gobiesocinae</taxon>
        <taxon>Gouania</taxon>
    </lineage>
</organism>
<feature type="compositionally biased region" description="Basic and acidic residues" evidence="1">
    <location>
        <begin position="230"/>
        <end position="239"/>
    </location>
</feature>
<dbReference type="AlphaFoldDB" id="A0A8C5EMX9"/>
<dbReference type="CTD" id="389799"/>
<feature type="region of interest" description="Disordered" evidence="1">
    <location>
        <begin position="158"/>
        <end position="190"/>
    </location>
</feature>
<name>A0A8C5EMX9_GOUWI</name>
<keyword evidence="3" id="KW-1185">Reference proteome</keyword>
<feature type="compositionally biased region" description="Basic and acidic residues" evidence="1">
    <location>
        <begin position="169"/>
        <end position="178"/>
    </location>
</feature>
<dbReference type="RefSeq" id="XP_028313875.1">
    <property type="nucleotide sequence ID" value="XM_028458074.1"/>
</dbReference>
<dbReference type="Pfam" id="PF14825">
    <property type="entry name" value="CFAP77"/>
    <property type="match status" value="1"/>
</dbReference>
<accession>A0A8C5EMX9</accession>
<dbReference type="Ensembl" id="ENSGWIT00000024288.1">
    <property type="protein sequence ID" value="ENSGWIP00000022158.1"/>
    <property type="gene ID" value="ENSGWIG00000011889.1"/>
</dbReference>
<evidence type="ECO:0000256" key="1">
    <source>
        <dbReference type="SAM" id="MobiDB-lite"/>
    </source>
</evidence>
<dbReference type="InterPro" id="IPR029147">
    <property type="entry name" value="CFAP77"/>
</dbReference>
<evidence type="ECO:0000313" key="3">
    <source>
        <dbReference type="Proteomes" id="UP000694680"/>
    </source>
</evidence>
<gene>
    <name evidence="2" type="primary">cfap77</name>
</gene>
<proteinExistence type="predicted"/>
<dbReference type="PANTHER" id="PTHR28617:SF1">
    <property type="entry name" value="CILIA- AND FLAGELLA-ASSOCIATED PROTEIN 77"/>
    <property type="match status" value="1"/>
</dbReference>
<sequence>MSSPRIGVVRKSMLSNPRIMIPPPGRSRMVPGLPGPDFTYGITSKCRDGGVAEVLTSWKVSEGRQHRTKKVQPLDFVALNRNAVRSGLTTSKELSQHRAQKVNEHGAPHWSAGRPKRREASRSPLPDITYGVKSSKNSESIPLWDLLSYEYSHRWKEEQLSRNFSPQTDKGRTGRAAETRTSLLRRRSPSLPVEQKRFTLSQFKQVPAALDTFRNPEDRPRRLSTQQLSSKERHGRDGDIQAFPQDSVTFTSDLHVSVL</sequence>
<dbReference type="OrthoDB" id="532484at2759"/>
<reference evidence="2" key="1">
    <citation type="submission" date="2020-06" db="EMBL/GenBank/DDBJ databases">
        <authorList>
            <consortium name="Wellcome Sanger Institute Data Sharing"/>
        </authorList>
    </citation>
    <scope>NUCLEOTIDE SEQUENCE [LARGE SCALE GENOMIC DNA]</scope>
</reference>
<feature type="region of interest" description="Disordered" evidence="1">
    <location>
        <begin position="214"/>
        <end position="244"/>
    </location>
</feature>
<dbReference type="RefSeq" id="XP_028313874.1">
    <property type="nucleotide sequence ID" value="XM_028458073.1"/>
</dbReference>